<organism evidence="6 7">
    <name type="scientific">Proteus penneri</name>
    <dbReference type="NCBI Taxonomy" id="102862"/>
    <lineage>
        <taxon>Bacteria</taxon>
        <taxon>Pseudomonadati</taxon>
        <taxon>Pseudomonadota</taxon>
        <taxon>Gammaproteobacteria</taxon>
        <taxon>Enterobacterales</taxon>
        <taxon>Morganellaceae</taxon>
        <taxon>Proteus</taxon>
    </lineage>
</organism>
<keyword evidence="4" id="KW-0472">Membrane</keyword>
<evidence type="ECO:0000256" key="4">
    <source>
        <dbReference type="SAM" id="Phobius"/>
    </source>
</evidence>
<gene>
    <name evidence="6" type="primary">emrA_1</name>
    <name evidence="6" type="ORF">BN1804_00533</name>
</gene>
<keyword evidence="2 3" id="KW-0175">Coiled coil</keyword>
<comment type="subcellular location">
    <subcellularLocation>
        <location evidence="1">Cell envelope</location>
    </subcellularLocation>
</comment>
<dbReference type="InterPro" id="IPR050465">
    <property type="entry name" value="UPF0194_transport"/>
</dbReference>
<reference evidence="7" key="1">
    <citation type="submission" date="2015-06" db="EMBL/GenBank/DDBJ databases">
        <authorList>
            <person name="Urmite Genomes"/>
        </authorList>
    </citation>
    <scope>NUCLEOTIDE SEQUENCE [LARGE SCALE GENOMIC DNA]</scope>
    <source>
        <strain evidence="7">CSUR P1867</strain>
    </source>
</reference>
<evidence type="ECO:0000259" key="5">
    <source>
        <dbReference type="Pfam" id="PF25881"/>
    </source>
</evidence>
<dbReference type="Proteomes" id="UP000183920">
    <property type="component" value="Unassembled WGS sequence"/>
</dbReference>
<dbReference type="SUPFAM" id="SSF111369">
    <property type="entry name" value="HlyD-like secretion proteins"/>
    <property type="match status" value="2"/>
</dbReference>
<dbReference type="AlphaFoldDB" id="A0A0G4Q1F2"/>
<feature type="coiled-coil region" evidence="3">
    <location>
        <begin position="147"/>
        <end position="200"/>
    </location>
</feature>
<dbReference type="Gene3D" id="2.40.50.100">
    <property type="match status" value="2"/>
</dbReference>
<dbReference type="Gene3D" id="1.10.287.470">
    <property type="entry name" value="Helix hairpin bin"/>
    <property type="match status" value="2"/>
</dbReference>
<evidence type="ECO:0000256" key="3">
    <source>
        <dbReference type="SAM" id="Coils"/>
    </source>
</evidence>
<evidence type="ECO:0000313" key="7">
    <source>
        <dbReference type="Proteomes" id="UP000183920"/>
    </source>
</evidence>
<dbReference type="EMBL" id="CVRY01000001">
    <property type="protein sequence ID" value="CRL59613.1"/>
    <property type="molecule type" value="Genomic_DNA"/>
</dbReference>
<dbReference type="GO" id="GO:0042597">
    <property type="term" value="C:periplasmic space"/>
    <property type="evidence" value="ECO:0007669"/>
    <property type="project" value="UniProtKB-SubCell"/>
</dbReference>
<evidence type="ECO:0000256" key="1">
    <source>
        <dbReference type="ARBA" id="ARBA00004196"/>
    </source>
</evidence>
<dbReference type="Pfam" id="PF25881">
    <property type="entry name" value="HH_YBHG"/>
    <property type="match status" value="1"/>
</dbReference>
<dbReference type="NCBIfam" id="NF002939">
    <property type="entry name" value="PRK03598.1"/>
    <property type="match status" value="1"/>
</dbReference>
<protein>
    <submittedName>
        <fullName evidence="6">Multidrug export protein EmrA</fullName>
    </submittedName>
</protein>
<proteinExistence type="predicted"/>
<keyword evidence="4" id="KW-0812">Transmembrane</keyword>
<feature type="transmembrane region" description="Helical" evidence="4">
    <location>
        <begin position="7"/>
        <end position="25"/>
    </location>
</feature>
<evidence type="ECO:0000313" key="6">
    <source>
        <dbReference type="EMBL" id="CRL59613.1"/>
    </source>
</evidence>
<evidence type="ECO:0000256" key="2">
    <source>
        <dbReference type="ARBA" id="ARBA00023054"/>
    </source>
</evidence>
<feature type="domain" description="YbhG-like alpha-helical hairpin" evidence="5">
    <location>
        <begin position="74"/>
        <end position="203"/>
    </location>
</feature>
<dbReference type="PANTHER" id="PTHR32347">
    <property type="entry name" value="EFFLUX SYSTEM COMPONENT YKNX-RELATED"/>
    <property type="match status" value="1"/>
</dbReference>
<accession>A0A0G4Q1F2</accession>
<keyword evidence="4" id="KW-1133">Transmembrane helix</keyword>
<dbReference type="RefSeq" id="WP_072062883.1">
    <property type="nucleotide sequence ID" value="NZ_CVRY01000001.1"/>
</dbReference>
<dbReference type="InterPro" id="IPR059052">
    <property type="entry name" value="HH_YbhG-like"/>
</dbReference>
<dbReference type="PANTHER" id="PTHR32347:SF29">
    <property type="entry name" value="UPF0194 MEMBRANE PROTEIN YBHG"/>
    <property type="match status" value="1"/>
</dbReference>
<name>A0A0G4Q1F2_9GAMM</name>
<dbReference type="Gene3D" id="2.40.30.170">
    <property type="match status" value="1"/>
</dbReference>
<sequence length="328" mass="36304">MKTKKVSLFIILMIIIGIIAGIYYYEENKESELVLYGNVDIRTVNLSFRVAGRLDTLLVDEGAPVKQGQLLGKLDDAPYRNALNKAYGERDSAIAALALMEAGYRSEEIAQAQSDVSLKQAAWQYANNFYKRQQDLANRKVISANELDSARNNRNQAAAALKAAQDKLNQYQNGYRKEDIDAAKGQVMQAKAAVAQAELNLQDTQLISPSQGTVLTRAVEPGTILSAGSPVFAVSLTNPVWVRAYISETHLNEAIPNREVYLYTDGRKDKPYHGTIGFVSPTAEFTPKSVETPELRTDLVYRLRVVVTDADDELRQGMPVTLKFASSH</sequence>